<evidence type="ECO:0000256" key="5">
    <source>
        <dbReference type="ARBA" id="ARBA00022725"/>
    </source>
</evidence>
<evidence type="ECO:0000313" key="11">
    <source>
        <dbReference type="EMBL" id="AXM05177.1"/>
    </source>
</evidence>
<evidence type="ECO:0000256" key="9">
    <source>
        <dbReference type="ARBA" id="ARBA00023224"/>
    </source>
</evidence>
<keyword evidence="5 10" id="KW-0552">Olfaction</keyword>
<accession>A0A346D407</accession>
<dbReference type="PANTHER" id="PTHR21137:SF35">
    <property type="entry name" value="ODORANT RECEPTOR 19A-RELATED"/>
    <property type="match status" value="1"/>
</dbReference>
<reference evidence="11" key="2">
    <citation type="submission" date="2018-01" db="EMBL/GenBank/DDBJ databases">
        <authorList>
            <person name="Gaut B.S."/>
            <person name="Morton B.R."/>
            <person name="Clegg M.T."/>
            <person name="Duvall M.R."/>
        </authorList>
    </citation>
    <scope>NUCLEOTIDE SEQUENCE</scope>
    <source>
        <strain evidence="11">CchlOR47</strain>
    </source>
</reference>
<dbReference type="GO" id="GO:0004984">
    <property type="term" value="F:olfactory receptor activity"/>
    <property type="evidence" value="ECO:0007669"/>
    <property type="project" value="InterPro"/>
</dbReference>
<dbReference type="InterPro" id="IPR004117">
    <property type="entry name" value="7tm6_olfct_rcpt"/>
</dbReference>
<feature type="transmembrane region" description="Helical" evidence="10">
    <location>
        <begin position="131"/>
        <end position="157"/>
    </location>
</feature>
<dbReference type="EMBL" id="MG859349">
    <property type="protein sequence ID" value="AXM05177.1"/>
    <property type="molecule type" value="mRNA"/>
</dbReference>
<protein>
    <recommendedName>
        <fullName evidence="10">Odorant receptor</fullName>
    </recommendedName>
</protein>
<dbReference type="GO" id="GO:0005886">
    <property type="term" value="C:plasma membrane"/>
    <property type="evidence" value="ECO:0007669"/>
    <property type="project" value="UniProtKB-SubCell"/>
</dbReference>
<keyword evidence="6 10" id="KW-1133">Transmembrane helix</keyword>
<evidence type="ECO:0000256" key="3">
    <source>
        <dbReference type="ARBA" id="ARBA00022606"/>
    </source>
</evidence>
<evidence type="ECO:0000256" key="2">
    <source>
        <dbReference type="ARBA" id="ARBA00022475"/>
    </source>
</evidence>
<dbReference type="PANTHER" id="PTHR21137">
    <property type="entry name" value="ODORANT RECEPTOR"/>
    <property type="match status" value="1"/>
</dbReference>
<keyword evidence="2" id="KW-1003">Cell membrane</keyword>
<feature type="transmembrane region" description="Helical" evidence="10">
    <location>
        <begin position="269"/>
        <end position="294"/>
    </location>
</feature>
<keyword evidence="8 10" id="KW-0675">Receptor</keyword>
<dbReference type="GO" id="GO:0005549">
    <property type="term" value="F:odorant binding"/>
    <property type="evidence" value="ECO:0007669"/>
    <property type="project" value="InterPro"/>
</dbReference>
<comment type="similarity">
    <text evidence="10">Belongs to the insect chemoreceptor superfamily. Heteromeric odorant receptor channel (TC 1.A.69) family.</text>
</comment>
<proteinExistence type="evidence at transcript level"/>
<feature type="transmembrane region" description="Helical" evidence="10">
    <location>
        <begin position="29"/>
        <end position="48"/>
    </location>
</feature>
<keyword evidence="9 10" id="KW-0807">Transducer</keyword>
<sequence length="398" mass="45621">MEKDIFSTRNYRLNQIFMRILGVWPEQSLAARILLPSFFVFMNLSLYIPELRQLNNIRGDIDRTMEILTSCTVMSGSTIMVINTAVKSTEIFQLIKWVRRDWESLANNPQLIAVLDKYAAEGRQKTIIHAVMMYGGGTAFFCLPLTPMVLNVVLPLNESRPKKFMYGTDYGVDGLEYYYWILFHSCIVTYTCMAVFAGIDSVFAVWVQHCCALFEVAGYYLKRGVEKLDVPPCDKETIRAGEDEAFTNLRFCIQQHQAAIHFADLIESAYTMVTALVLGMSMILMSMSGVLFVIQIHNTDEALRYVTVVSCVLYHLYHHTVSGQDLINHSSQISEYAYECDWYDFPPKAQKLLVFIIARAQRPCFLTAGKVYEINMHNFSEVVKTSISYFTMFSSLRE</sequence>
<comment type="caution">
    <text evidence="10">Lacks conserved residue(s) required for the propagation of feature annotation.</text>
</comment>
<evidence type="ECO:0000256" key="4">
    <source>
        <dbReference type="ARBA" id="ARBA00022692"/>
    </source>
</evidence>
<organism evidence="11">
    <name type="scientific">Campoletis chlorideae</name>
    <dbReference type="NCBI Taxonomy" id="219166"/>
    <lineage>
        <taxon>Eukaryota</taxon>
        <taxon>Metazoa</taxon>
        <taxon>Ecdysozoa</taxon>
        <taxon>Arthropoda</taxon>
        <taxon>Hexapoda</taxon>
        <taxon>Insecta</taxon>
        <taxon>Pterygota</taxon>
        <taxon>Neoptera</taxon>
        <taxon>Endopterygota</taxon>
        <taxon>Hymenoptera</taxon>
        <taxon>Apocrita</taxon>
        <taxon>Ichneumonoidea</taxon>
        <taxon>Ichneumonidae</taxon>
        <taxon>Campopleginae</taxon>
        <taxon>Dusona group</taxon>
        <taxon>Campoletis</taxon>
    </lineage>
</organism>
<feature type="transmembrane region" description="Helical" evidence="10">
    <location>
        <begin position="177"/>
        <end position="196"/>
    </location>
</feature>
<keyword evidence="4 10" id="KW-0812">Transmembrane</keyword>
<evidence type="ECO:0000256" key="10">
    <source>
        <dbReference type="RuleBase" id="RU351113"/>
    </source>
</evidence>
<evidence type="ECO:0000256" key="7">
    <source>
        <dbReference type="ARBA" id="ARBA00023136"/>
    </source>
</evidence>
<reference evidence="11" key="1">
    <citation type="journal article" date="2018" name="Insect Mol. Biol.">
        <title>An odorant receptor mediates the attractiveness of cis-jasmone to Campoletis chlorideae, the endoparasitoid of Helicoverpa armigera.</title>
        <authorList>
            <person name="Sun Y.L."/>
            <person name="Dong J.F."/>
            <person name="Ning C."/>
            <person name="Ding P.P."/>
            <person name="Huang L.Q."/>
            <person name="Sun J.G."/>
            <person name="Wang C.Z."/>
        </authorList>
    </citation>
    <scope>NUCLEOTIDE SEQUENCE</scope>
    <source>
        <strain evidence="11">CchlOR47</strain>
    </source>
</reference>
<keyword evidence="7 10" id="KW-0472">Membrane</keyword>
<evidence type="ECO:0000256" key="1">
    <source>
        <dbReference type="ARBA" id="ARBA00004651"/>
    </source>
</evidence>
<keyword evidence="3 10" id="KW-0716">Sensory transduction</keyword>
<dbReference type="GO" id="GO:0007165">
    <property type="term" value="P:signal transduction"/>
    <property type="evidence" value="ECO:0007669"/>
    <property type="project" value="UniProtKB-KW"/>
</dbReference>
<evidence type="ECO:0000256" key="6">
    <source>
        <dbReference type="ARBA" id="ARBA00022989"/>
    </source>
</evidence>
<comment type="subcellular location">
    <subcellularLocation>
        <location evidence="1 10">Cell membrane</location>
        <topology evidence="1 10">Multi-pass membrane protein</topology>
    </subcellularLocation>
</comment>
<dbReference type="Pfam" id="PF02949">
    <property type="entry name" value="7tm_6"/>
    <property type="match status" value="1"/>
</dbReference>
<evidence type="ECO:0000256" key="8">
    <source>
        <dbReference type="ARBA" id="ARBA00023170"/>
    </source>
</evidence>
<name>A0A346D407_9HYME</name>
<dbReference type="AlphaFoldDB" id="A0A346D407"/>